<name>A0ABP5DYB7_9PSEU</name>
<dbReference type="SUPFAM" id="SSF75005">
    <property type="entry name" value="Arabinanase/levansucrase/invertase"/>
    <property type="match status" value="1"/>
</dbReference>
<dbReference type="Gene3D" id="2.115.10.20">
    <property type="entry name" value="Glycosyl hydrolase domain, family 43"/>
    <property type="match status" value="2"/>
</dbReference>
<feature type="compositionally biased region" description="Gly residues" evidence="1">
    <location>
        <begin position="43"/>
        <end position="53"/>
    </location>
</feature>
<evidence type="ECO:0000313" key="4">
    <source>
        <dbReference type="Proteomes" id="UP001501116"/>
    </source>
</evidence>
<sequence length="515" mass="53372">MRTFRQRRARLLAVAAGAVLGATALTGCSDSGELRAEAAGTSPGSGGSLGGSGETSKPRPPRPHDVPLNADAGRGGGAVVAAGGPGAPYNYGPSAMADGPTTRMWWCSQYPSAMPAGDDILYGESPKVDGPFTAPGGGPPVAVLSGNPGQFDGMHTCDPSVLRVDGTYYLYYTGAAGDHALGNSVGLATSADGITWTRANGGKPILNPAHDVHRDNNYGSGQPSVVYLGGWFYLMFTDTTGRAAGWNGAGQFLLRSKDPAFASGVEALGEKGFAAAATTSAQRTRSLVDAFSADLMWVEALDAFVIAHETSGGTTLTFWDRDFTANPFRPVTVPGAWQEGPGLVRAPDGHAPLSQADPCGRVPFDVVRATVIGGANAPTDLRHFGIDVHGVRACTDPGRTLAVLDGFAMPSPDRTMDLVIAGRVLRVDRRSVAERLATTLGPRRLPVLDGLPVAARLGGQAPAVRTPDGRTGFVLADGTLWRVRPGSVAEVNGSPVETVTDERWRSYPAGASLGR</sequence>
<organism evidence="3 4">
    <name type="scientific">Amycolatopsis minnesotensis</name>
    <dbReference type="NCBI Taxonomy" id="337894"/>
    <lineage>
        <taxon>Bacteria</taxon>
        <taxon>Bacillati</taxon>
        <taxon>Actinomycetota</taxon>
        <taxon>Actinomycetes</taxon>
        <taxon>Pseudonocardiales</taxon>
        <taxon>Pseudonocardiaceae</taxon>
        <taxon>Amycolatopsis</taxon>
    </lineage>
</organism>
<accession>A0ABP5DYB7</accession>
<feature type="chain" id="PRO_5045313589" evidence="2">
    <location>
        <begin position="25"/>
        <end position="515"/>
    </location>
</feature>
<keyword evidence="4" id="KW-1185">Reference proteome</keyword>
<evidence type="ECO:0000313" key="3">
    <source>
        <dbReference type="EMBL" id="GAA1986857.1"/>
    </source>
</evidence>
<feature type="signal peptide" evidence="2">
    <location>
        <begin position="1"/>
        <end position="24"/>
    </location>
</feature>
<dbReference type="EMBL" id="BAAANN010000045">
    <property type="protein sequence ID" value="GAA1986857.1"/>
    <property type="molecule type" value="Genomic_DNA"/>
</dbReference>
<dbReference type="PANTHER" id="PTHR35279">
    <property type="match status" value="1"/>
</dbReference>
<feature type="region of interest" description="Disordered" evidence="1">
    <location>
        <begin position="34"/>
        <end position="79"/>
    </location>
</feature>
<dbReference type="InterPro" id="IPR023296">
    <property type="entry name" value="Glyco_hydro_beta-prop_sf"/>
</dbReference>
<dbReference type="Proteomes" id="UP001501116">
    <property type="component" value="Unassembled WGS sequence"/>
</dbReference>
<gene>
    <name evidence="3" type="ORF">GCM10009754_76050</name>
</gene>
<proteinExistence type="predicted"/>
<keyword evidence="2" id="KW-0732">Signal</keyword>
<reference evidence="4" key="1">
    <citation type="journal article" date="2019" name="Int. J. Syst. Evol. Microbiol.">
        <title>The Global Catalogue of Microorganisms (GCM) 10K type strain sequencing project: providing services to taxonomists for standard genome sequencing and annotation.</title>
        <authorList>
            <consortium name="The Broad Institute Genomics Platform"/>
            <consortium name="The Broad Institute Genome Sequencing Center for Infectious Disease"/>
            <person name="Wu L."/>
            <person name="Ma J."/>
        </authorList>
    </citation>
    <scope>NUCLEOTIDE SEQUENCE [LARGE SCALE GENOMIC DNA]</scope>
    <source>
        <strain evidence="4">JCM 14545</strain>
    </source>
</reference>
<protein>
    <submittedName>
        <fullName evidence="3">Beta-xylosidase</fullName>
    </submittedName>
</protein>
<comment type="caution">
    <text evidence="3">The sequence shown here is derived from an EMBL/GenBank/DDBJ whole genome shotgun (WGS) entry which is preliminary data.</text>
</comment>
<dbReference type="PANTHER" id="PTHR35279:SF1">
    <property type="entry name" value="ARABINANASE_LEVANSUCRASE_INVERTASE"/>
    <property type="match status" value="1"/>
</dbReference>
<evidence type="ECO:0000256" key="2">
    <source>
        <dbReference type="SAM" id="SignalP"/>
    </source>
</evidence>
<dbReference type="RefSeq" id="WP_344430084.1">
    <property type="nucleotide sequence ID" value="NZ_BAAANN010000045.1"/>
</dbReference>
<dbReference type="PROSITE" id="PS51257">
    <property type="entry name" value="PROKAR_LIPOPROTEIN"/>
    <property type="match status" value="1"/>
</dbReference>
<evidence type="ECO:0000256" key="1">
    <source>
        <dbReference type="SAM" id="MobiDB-lite"/>
    </source>
</evidence>